<dbReference type="Proteomes" id="UP000036122">
    <property type="component" value="Unassembled WGS sequence"/>
</dbReference>
<dbReference type="AlphaFoldDB" id="A0A0J1A5U7"/>
<dbReference type="RefSeq" id="WP_000835370.1">
    <property type="nucleotide sequence ID" value="NZ_JPHZ01000011.1"/>
</dbReference>
<organism evidence="1 2">
    <name type="scientific">Acinetobacter baumannii MRSN 3527</name>
    <dbReference type="NCBI Taxonomy" id="1409923"/>
    <lineage>
        <taxon>Bacteria</taxon>
        <taxon>Pseudomonadati</taxon>
        <taxon>Pseudomonadota</taxon>
        <taxon>Gammaproteobacteria</taxon>
        <taxon>Moraxellales</taxon>
        <taxon>Moraxellaceae</taxon>
        <taxon>Acinetobacter</taxon>
        <taxon>Acinetobacter calcoaceticus/baumannii complex</taxon>
    </lineage>
</organism>
<accession>A0A0J1A5U7</accession>
<comment type="caution">
    <text evidence="1">The sequence shown here is derived from an EMBL/GenBank/DDBJ whole genome shotgun (WGS) entry which is preliminary data.</text>
</comment>
<evidence type="ECO:0000313" key="1">
    <source>
        <dbReference type="EMBL" id="KLT89715.1"/>
    </source>
</evidence>
<sequence>MKSIDEIKAQEVCVAILLDKKATNTQAKILPSENIIIDRLLERKVELQHAYSELYSKLGKYHQALTNFLDLLVEITSMHSPEEVIKSRAAQKKLNEINQQISIKAHELAALLETRSELINTSGFMTDTHYHIGNVIREASQNNPYFRTSLLDKLKQLQGRFDLKYWPRLDDVMKVIAEDARMAVPIAIDSITEVATRGERASLVDYFRALFEAIECNRQKEYGFLPNDFKLTDNTIATLANCALALEPKEMIDGLYVKNFRSRERKRIGSDS</sequence>
<proteinExistence type="predicted"/>
<dbReference type="EMBL" id="JPHZ01000011">
    <property type="protein sequence ID" value="KLT89715.1"/>
    <property type="molecule type" value="Genomic_DNA"/>
</dbReference>
<protein>
    <submittedName>
        <fullName evidence="1">Uncharacterized protein</fullName>
    </submittedName>
</protein>
<gene>
    <name evidence="1" type="ORF">T630_0645</name>
</gene>
<evidence type="ECO:0000313" key="2">
    <source>
        <dbReference type="Proteomes" id="UP000036122"/>
    </source>
</evidence>
<dbReference type="PATRIC" id="fig|1409923.3.peg.3001"/>
<name>A0A0J1A5U7_ACIBA</name>
<reference evidence="1 2" key="1">
    <citation type="submission" date="2014-07" db="EMBL/GenBank/DDBJ databases">
        <authorList>
            <person name="Harkins D.M."/>
            <person name="Lesho E."/>
            <person name="Waterman P.E."/>
            <person name="Chan A."/>
            <person name="Fouts D.E."/>
        </authorList>
    </citation>
    <scope>NUCLEOTIDE SEQUENCE [LARGE SCALE GENOMIC DNA]</scope>
    <source>
        <strain evidence="1 2">MRSN 3527</strain>
    </source>
</reference>